<name>A0A3D8Y6V2_9BACT</name>
<organism evidence="1 2">
    <name type="scientific">Dyadobacter luteus</name>
    <dbReference type="NCBI Taxonomy" id="2259619"/>
    <lineage>
        <taxon>Bacteria</taxon>
        <taxon>Pseudomonadati</taxon>
        <taxon>Bacteroidota</taxon>
        <taxon>Cytophagia</taxon>
        <taxon>Cytophagales</taxon>
        <taxon>Spirosomataceae</taxon>
        <taxon>Dyadobacter</taxon>
    </lineage>
</organism>
<dbReference type="EMBL" id="QNUL01000020">
    <property type="protein sequence ID" value="REA58554.1"/>
    <property type="molecule type" value="Genomic_DNA"/>
</dbReference>
<dbReference type="AlphaFoldDB" id="A0A3D8Y6V2"/>
<reference evidence="1 2" key="1">
    <citation type="submission" date="2018-07" db="EMBL/GenBank/DDBJ databases">
        <title>Dyadobacter roseus sp. nov., isolated from rose rhizosphere soil.</title>
        <authorList>
            <person name="Chen L."/>
        </authorList>
    </citation>
    <scope>NUCLEOTIDE SEQUENCE [LARGE SCALE GENOMIC DNA]</scope>
    <source>
        <strain evidence="1 2">RS19</strain>
    </source>
</reference>
<evidence type="ECO:0000313" key="1">
    <source>
        <dbReference type="EMBL" id="REA58554.1"/>
    </source>
</evidence>
<dbReference type="RefSeq" id="WP_115832888.1">
    <property type="nucleotide sequence ID" value="NZ_QNUL01000020.1"/>
</dbReference>
<evidence type="ECO:0000313" key="2">
    <source>
        <dbReference type="Proteomes" id="UP000256373"/>
    </source>
</evidence>
<dbReference type="Proteomes" id="UP000256373">
    <property type="component" value="Unassembled WGS sequence"/>
</dbReference>
<keyword evidence="2" id="KW-1185">Reference proteome</keyword>
<gene>
    <name evidence="1" type="ORF">DSL64_20765</name>
</gene>
<protein>
    <submittedName>
        <fullName evidence="1">Uncharacterized protein</fullName>
    </submittedName>
</protein>
<dbReference type="OrthoDB" id="955331at2"/>
<proteinExistence type="predicted"/>
<sequence>MIQISTLPLIINRGQFHSASQILLVDVLNIGDAPRKMREYIKANHGGFVFDKETYMPITLTGNPESLIANAEKGILFKFDHGFQNLYTLEANLDAAIWHKKLYNLSDYEGQQISFVQEVDFIIDRYIINRKDFPQAEDTLLKILVAMPKIGTKSMHGLKPIKS</sequence>
<comment type="caution">
    <text evidence="1">The sequence shown here is derived from an EMBL/GenBank/DDBJ whole genome shotgun (WGS) entry which is preliminary data.</text>
</comment>
<accession>A0A3D8Y6V2</accession>